<dbReference type="KEGG" id="api:107882247"/>
<dbReference type="InterPro" id="IPR050090">
    <property type="entry name" value="Tyrosine_recombinase_XerCD"/>
</dbReference>
<keyword evidence="2" id="KW-0233">DNA recombination</keyword>
<evidence type="ECO:0000313" key="5">
    <source>
        <dbReference type="Proteomes" id="UP000007819"/>
    </source>
</evidence>
<dbReference type="PANTHER" id="PTHR30349:SF41">
    <property type="entry name" value="INTEGRASE_RECOMBINASE PROTEIN MJ0367-RELATED"/>
    <property type="match status" value="1"/>
</dbReference>
<proteinExistence type="predicted"/>
<dbReference type="CDD" id="cd00397">
    <property type="entry name" value="DNA_BRE_C"/>
    <property type="match status" value="1"/>
</dbReference>
<dbReference type="RefSeq" id="XP_016655818.1">
    <property type="nucleotide sequence ID" value="XM_016800329.2"/>
</dbReference>
<dbReference type="EnsemblMetazoa" id="XM_016800329.2">
    <property type="protein sequence ID" value="XP_016655818.1"/>
    <property type="gene ID" value="LOC107882247"/>
</dbReference>
<dbReference type="Gene3D" id="1.10.443.10">
    <property type="entry name" value="Intergrase catalytic core"/>
    <property type="match status" value="1"/>
</dbReference>
<organism evidence="4 5">
    <name type="scientific">Acyrthosiphon pisum</name>
    <name type="common">Pea aphid</name>
    <dbReference type="NCBI Taxonomy" id="7029"/>
    <lineage>
        <taxon>Eukaryota</taxon>
        <taxon>Metazoa</taxon>
        <taxon>Ecdysozoa</taxon>
        <taxon>Arthropoda</taxon>
        <taxon>Hexapoda</taxon>
        <taxon>Insecta</taxon>
        <taxon>Pterygota</taxon>
        <taxon>Neoptera</taxon>
        <taxon>Paraneoptera</taxon>
        <taxon>Hemiptera</taxon>
        <taxon>Sternorrhyncha</taxon>
        <taxon>Aphidomorpha</taxon>
        <taxon>Aphidoidea</taxon>
        <taxon>Aphididae</taxon>
        <taxon>Macrosiphini</taxon>
        <taxon>Acyrthosiphon</taxon>
    </lineage>
</organism>
<reference evidence="4" key="2">
    <citation type="submission" date="2022-06" db="UniProtKB">
        <authorList>
            <consortium name="EnsemblMetazoa"/>
        </authorList>
    </citation>
    <scope>IDENTIFICATION</scope>
</reference>
<dbReference type="InterPro" id="IPR013762">
    <property type="entry name" value="Integrase-like_cat_sf"/>
</dbReference>
<protein>
    <recommendedName>
        <fullName evidence="3">Tyr recombinase domain-containing protein</fullName>
    </recommendedName>
</protein>
<dbReference type="PROSITE" id="PS51898">
    <property type="entry name" value="TYR_RECOMBINASE"/>
    <property type="match status" value="1"/>
</dbReference>
<dbReference type="OrthoDB" id="7776589at2759"/>
<reference evidence="5" key="1">
    <citation type="submission" date="2010-06" db="EMBL/GenBank/DDBJ databases">
        <authorList>
            <person name="Jiang H."/>
            <person name="Abraham K."/>
            <person name="Ali S."/>
            <person name="Alsbrooks S.L."/>
            <person name="Anim B.N."/>
            <person name="Anosike U.S."/>
            <person name="Attaway T."/>
            <person name="Bandaranaike D.P."/>
            <person name="Battles P.K."/>
            <person name="Bell S.N."/>
            <person name="Bell A.V."/>
            <person name="Beltran B."/>
            <person name="Bickham C."/>
            <person name="Bustamante Y."/>
            <person name="Caleb T."/>
            <person name="Canada A."/>
            <person name="Cardenas V."/>
            <person name="Carter K."/>
            <person name="Chacko J."/>
            <person name="Chandrabose M.N."/>
            <person name="Chavez D."/>
            <person name="Chavez A."/>
            <person name="Chen L."/>
            <person name="Chu H.-S."/>
            <person name="Claassen K.J."/>
            <person name="Cockrell R."/>
            <person name="Collins M."/>
            <person name="Cooper J.A."/>
            <person name="Cree A."/>
            <person name="Curry S.M."/>
            <person name="Da Y."/>
            <person name="Dao M.D."/>
            <person name="Das B."/>
            <person name="Davila M.-L."/>
            <person name="Davy-Carroll L."/>
            <person name="Denson S."/>
            <person name="Dinh H."/>
            <person name="Ebong V.E."/>
            <person name="Edwards J.R."/>
            <person name="Egan A."/>
            <person name="El-Daye J."/>
            <person name="Escobedo L."/>
            <person name="Fernandez S."/>
            <person name="Fernando P.R."/>
            <person name="Flagg N."/>
            <person name="Forbes L.D."/>
            <person name="Fowler R.G."/>
            <person name="Fu Q."/>
            <person name="Gabisi R.A."/>
            <person name="Ganer J."/>
            <person name="Garbino Pronczuk A."/>
            <person name="Garcia R.M."/>
            <person name="Garner T."/>
            <person name="Garrett T.E."/>
            <person name="Gonzalez D.A."/>
            <person name="Hamid H."/>
            <person name="Hawkins E.S."/>
            <person name="Hirani K."/>
            <person name="Hogues M.E."/>
            <person name="Hollins B."/>
            <person name="Hsiao C.-H."/>
            <person name="Jabil R."/>
            <person name="James M.L."/>
            <person name="Jhangiani S.N."/>
            <person name="Johnson B."/>
            <person name="Johnson Q."/>
            <person name="Joshi V."/>
            <person name="Kalu J.B."/>
            <person name="Kam C."/>
            <person name="Kashfia A."/>
            <person name="Keebler J."/>
            <person name="Kisamo H."/>
            <person name="Kovar C.L."/>
            <person name="Lago L.A."/>
            <person name="Lai C.-Y."/>
            <person name="Laidlaw J."/>
            <person name="Lara F."/>
            <person name="Le T.-K."/>
            <person name="Lee S.L."/>
            <person name="Legall F.H."/>
            <person name="Lemon S.J."/>
            <person name="Lewis L.R."/>
            <person name="Li B."/>
            <person name="Liu Y."/>
            <person name="Liu Y.-S."/>
            <person name="Lopez J."/>
            <person name="Lozado R.J."/>
            <person name="Lu J."/>
            <person name="Madu R.C."/>
            <person name="Maheshwari M."/>
            <person name="Maheshwari R."/>
            <person name="Malloy K."/>
            <person name="Martinez E."/>
            <person name="Mathew T."/>
            <person name="Mercado I.C."/>
            <person name="Mercado C."/>
            <person name="Meyer B."/>
            <person name="Montgomery K."/>
            <person name="Morgan M.B."/>
            <person name="Munidasa M."/>
            <person name="Nazareth L.V."/>
            <person name="Nelson J."/>
            <person name="Ng B.M."/>
            <person name="Nguyen N.B."/>
            <person name="Nguyen P.Q."/>
            <person name="Nguyen T."/>
            <person name="Obregon M."/>
            <person name="Okwuonu G.O."/>
            <person name="Onwere C.G."/>
            <person name="Orozco G."/>
            <person name="Parra A."/>
            <person name="Patel S."/>
            <person name="Patil S."/>
            <person name="Perez A."/>
            <person name="Perez Y."/>
            <person name="Pham C."/>
            <person name="Primus E.L."/>
            <person name="Pu L.-L."/>
            <person name="Puazo M."/>
            <person name="Qin X."/>
            <person name="Quiroz J.B."/>
            <person name="Reese J."/>
            <person name="Richards S."/>
            <person name="Rives C.M."/>
            <person name="Robberts R."/>
            <person name="Ruiz S.J."/>
            <person name="Ruiz M.J."/>
            <person name="Santibanez J."/>
            <person name="Schneider B.W."/>
            <person name="Sisson I."/>
            <person name="Smith M."/>
            <person name="Sodergren E."/>
            <person name="Song X.-Z."/>
            <person name="Song B.B."/>
            <person name="Summersgill H."/>
            <person name="Thelus R."/>
            <person name="Thornton R.D."/>
            <person name="Trejos Z.Y."/>
            <person name="Usmani K."/>
            <person name="Vattathil S."/>
            <person name="Villasana D."/>
            <person name="Walker D.L."/>
            <person name="Wang S."/>
            <person name="Wang K."/>
            <person name="White C.S."/>
            <person name="Williams A.C."/>
            <person name="Williamson J."/>
            <person name="Wilson K."/>
            <person name="Woghiren I.O."/>
            <person name="Woodworth J.R."/>
            <person name="Worley K.C."/>
            <person name="Wright R.A."/>
            <person name="Wu W."/>
            <person name="Young L."/>
            <person name="Zhang L."/>
            <person name="Zhang J."/>
            <person name="Zhu Y."/>
            <person name="Muzny D.M."/>
            <person name="Weinstock G."/>
            <person name="Gibbs R.A."/>
        </authorList>
    </citation>
    <scope>NUCLEOTIDE SEQUENCE [LARGE SCALE GENOMIC DNA]</scope>
    <source>
        <strain evidence="5">LSR1</strain>
    </source>
</reference>
<evidence type="ECO:0000313" key="4">
    <source>
        <dbReference type="EnsemblMetazoa" id="XP_016655818.1"/>
    </source>
</evidence>
<dbReference type="GO" id="GO:0015074">
    <property type="term" value="P:DNA integration"/>
    <property type="evidence" value="ECO:0007669"/>
    <property type="project" value="InterPro"/>
</dbReference>
<keyword evidence="5" id="KW-1185">Reference proteome</keyword>
<dbReference type="GO" id="GO:0003677">
    <property type="term" value="F:DNA binding"/>
    <property type="evidence" value="ECO:0007669"/>
    <property type="project" value="UniProtKB-KW"/>
</dbReference>
<evidence type="ECO:0000256" key="1">
    <source>
        <dbReference type="ARBA" id="ARBA00023125"/>
    </source>
</evidence>
<dbReference type="Pfam" id="PF00589">
    <property type="entry name" value="Phage_integrase"/>
    <property type="match status" value="1"/>
</dbReference>
<evidence type="ECO:0000259" key="3">
    <source>
        <dbReference type="PROSITE" id="PS51898"/>
    </source>
</evidence>
<dbReference type="Proteomes" id="UP000007819">
    <property type="component" value="Unassembled WGS sequence"/>
</dbReference>
<sequence>MLKTTINMKHNINIGTYPKLQAFLKRKSTGFKSKKSKVLTSTDIKKFIDEAPNIQYLVTKVVLIFGITGACRREELSNITINDIQDFGSMLHIKLPYTKTNCSRSFTIEGEFYDIFKKYIDLRPANVQSDRFFLNYKNGKCTKQVIGKNKIGNMPKEIANYLNLPDPQAYTGHSFRRTSATLLADSGGDITTLKRHGGWKSSQIAEGYIEDSINNKKIVYCVARAGKKKQVSAEIFSI</sequence>
<evidence type="ECO:0000256" key="2">
    <source>
        <dbReference type="ARBA" id="ARBA00023172"/>
    </source>
</evidence>
<dbReference type="PANTHER" id="PTHR30349">
    <property type="entry name" value="PHAGE INTEGRASE-RELATED"/>
    <property type="match status" value="1"/>
</dbReference>
<dbReference type="SUPFAM" id="SSF56349">
    <property type="entry name" value="DNA breaking-rejoining enzymes"/>
    <property type="match status" value="1"/>
</dbReference>
<dbReference type="InterPro" id="IPR011010">
    <property type="entry name" value="DNA_brk_join_enz"/>
</dbReference>
<dbReference type="GO" id="GO:0006310">
    <property type="term" value="P:DNA recombination"/>
    <property type="evidence" value="ECO:0007669"/>
    <property type="project" value="UniProtKB-KW"/>
</dbReference>
<dbReference type="AlphaFoldDB" id="A0A8R2H3L2"/>
<accession>A0A8R2H3L2</accession>
<dbReference type="GeneID" id="107882247"/>
<dbReference type="InterPro" id="IPR002104">
    <property type="entry name" value="Integrase_catalytic"/>
</dbReference>
<keyword evidence="1" id="KW-0238">DNA-binding</keyword>
<name>A0A8R2H3L2_ACYPI</name>
<feature type="domain" description="Tyr recombinase" evidence="3">
    <location>
        <begin position="34"/>
        <end position="221"/>
    </location>
</feature>